<gene>
    <name evidence="1" type="ORF">TU35_008650</name>
</gene>
<evidence type="ECO:0000313" key="1">
    <source>
        <dbReference type="EMBL" id="MFB6491283.1"/>
    </source>
</evidence>
<protein>
    <submittedName>
        <fullName evidence="1">Uncharacterized protein</fullName>
    </submittedName>
</protein>
<reference evidence="1" key="1">
    <citation type="submission" date="2024-07" db="EMBL/GenBank/DDBJ databases">
        <title>Metagenome and Metagenome-Assembled Genomes of Archaea from a hot spring from the geothermal field of Los Azufres, Mexico.</title>
        <authorList>
            <person name="Marin-Paredes R."/>
            <person name="Martinez-Romero E."/>
            <person name="Servin-Garciduenas L.E."/>
        </authorList>
    </citation>
    <scope>NUCLEOTIDE SEQUENCE</scope>
</reference>
<dbReference type="Proteomes" id="UP000033636">
    <property type="component" value="Unassembled WGS sequence"/>
</dbReference>
<dbReference type="EMBL" id="JZWT02000027">
    <property type="protein sequence ID" value="MFB6491283.1"/>
    <property type="molecule type" value="Genomic_DNA"/>
</dbReference>
<organism evidence="1 2">
    <name type="scientific">Thermoproteus sp. AZ2</name>
    <dbReference type="NCBI Taxonomy" id="1609232"/>
    <lineage>
        <taxon>Archaea</taxon>
        <taxon>Thermoproteota</taxon>
        <taxon>Thermoprotei</taxon>
        <taxon>Thermoproteales</taxon>
        <taxon>Thermoproteaceae</taxon>
        <taxon>Thermoproteus</taxon>
    </lineage>
</organism>
<name>A0ACC6V2V5_9CREN</name>
<accession>A0ACC6V2V5</accession>
<evidence type="ECO:0000313" key="2">
    <source>
        <dbReference type="Proteomes" id="UP000033636"/>
    </source>
</evidence>
<proteinExistence type="predicted"/>
<comment type="caution">
    <text evidence="1">The sequence shown here is derived from an EMBL/GenBank/DDBJ whole genome shotgun (WGS) entry which is preliminary data.</text>
</comment>
<sequence length="87" mass="9460">MRTANSGNGGGGPIIYSQYYSWLGGGWGRYLAVVCPRCGRASAARRAGRHQCPYCGFLIDLSRARVIASGDYKAVREAVVKYNEGLR</sequence>